<gene>
    <name evidence="3" type="ORF">HJG44_14510</name>
</gene>
<feature type="transmembrane region" description="Helical" evidence="1">
    <location>
        <begin position="89"/>
        <end position="106"/>
    </location>
</feature>
<sequence>MSRIALWAALGLVSGAGPALAHTGFGGVSGFGHGFSHPFGGADHVLAMVAVGLMAAQLGGRALWALPLAFLSMMTIGGALGLAGFELPYVELGIGLSVVAFGLAIALRADAPLALATALIGAFALFHGHAHGAEMPDTASGLAYGAGFVVATAILHAAGIAIGLMLGRLSAPRILRAAGGAIALAGVAILGKLV</sequence>
<dbReference type="Pfam" id="PF04955">
    <property type="entry name" value="HupE_UreJ"/>
    <property type="match status" value="1"/>
</dbReference>
<name>A0A849IC96_9HYPH</name>
<dbReference type="InterPro" id="IPR007038">
    <property type="entry name" value="HupE_UreJ"/>
</dbReference>
<reference evidence="3 4" key="1">
    <citation type="submission" date="2020-04" db="EMBL/GenBank/DDBJ databases">
        <title>Enterovirga sp. isolate from soil.</title>
        <authorList>
            <person name="Chea S."/>
            <person name="Kim D.-U."/>
        </authorList>
    </citation>
    <scope>NUCLEOTIDE SEQUENCE [LARGE SCALE GENOMIC DNA]</scope>
    <source>
        <strain evidence="3 4">DB1703</strain>
    </source>
</reference>
<organism evidence="3 4">
    <name type="scientific">Enterovirga aerilata</name>
    <dbReference type="NCBI Taxonomy" id="2730920"/>
    <lineage>
        <taxon>Bacteria</taxon>
        <taxon>Pseudomonadati</taxon>
        <taxon>Pseudomonadota</taxon>
        <taxon>Alphaproteobacteria</taxon>
        <taxon>Hyphomicrobiales</taxon>
        <taxon>Methylobacteriaceae</taxon>
        <taxon>Enterovirga</taxon>
    </lineage>
</organism>
<dbReference type="AlphaFoldDB" id="A0A849IC96"/>
<dbReference type="EMBL" id="JABEPP010000004">
    <property type="protein sequence ID" value="NNM73597.1"/>
    <property type="molecule type" value="Genomic_DNA"/>
</dbReference>
<keyword evidence="1" id="KW-0472">Membrane</keyword>
<evidence type="ECO:0000256" key="2">
    <source>
        <dbReference type="SAM" id="SignalP"/>
    </source>
</evidence>
<accession>A0A849IC96</accession>
<dbReference type="PIRSF" id="PIRSF016919">
    <property type="entry name" value="HupE_UreJ"/>
    <property type="match status" value="1"/>
</dbReference>
<feature type="transmembrane region" description="Helical" evidence="1">
    <location>
        <begin position="142"/>
        <end position="167"/>
    </location>
</feature>
<evidence type="ECO:0000313" key="4">
    <source>
        <dbReference type="Proteomes" id="UP000564885"/>
    </source>
</evidence>
<keyword evidence="1" id="KW-1133">Transmembrane helix</keyword>
<evidence type="ECO:0000256" key="1">
    <source>
        <dbReference type="SAM" id="Phobius"/>
    </source>
</evidence>
<protein>
    <submittedName>
        <fullName evidence="3">HupE/UreJ family protein</fullName>
    </submittedName>
</protein>
<evidence type="ECO:0000313" key="3">
    <source>
        <dbReference type="EMBL" id="NNM73597.1"/>
    </source>
</evidence>
<feature type="chain" id="PRO_5032775780" evidence="2">
    <location>
        <begin position="22"/>
        <end position="194"/>
    </location>
</feature>
<keyword evidence="4" id="KW-1185">Reference proteome</keyword>
<feature type="transmembrane region" description="Helical" evidence="1">
    <location>
        <begin position="174"/>
        <end position="193"/>
    </location>
</feature>
<proteinExistence type="predicted"/>
<dbReference type="Proteomes" id="UP000564885">
    <property type="component" value="Unassembled WGS sequence"/>
</dbReference>
<keyword evidence="1" id="KW-0812">Transmembrane</keyword>
<feature type="transmembrane region" description="Helical" evidence="1">
    <location>
        <begin position="113"/>
        <end position="130"/>
    </location>
</feature>
<feature type="transmembrane region" description="Helical" evidence="1">
    <location>
        <begin position="37"/>
        <end position="56"/>
    </location>
</feature>
<comment type="caution">
    <text evidence="3">The sequence shown here is derived from an EMBL/GenBank/DDBJ whole genome shotgun (WGS) entry which is preliminary data.</text>
</comment>
<feature type="signal peptide" evidence="2">
    <location>
        <begin position="1"/>
        <end position="21"/>
    </location>
</feature>
<keyword evidence="2" id="KW-0732">Signal</keyword>
<dbReference type="RefSeq" id="WP_171219100.1">
    <property type="nucleotide sequence ID" value="NZ_JABEPP010000004.1"/>
</dbReference>
<feature type="transmembrane region" description="Helical" evidence="1">
    <location>
        <begin position="63"/>
        <end position="83"/>
    </location>
</feature>